<protein>
    <recommendedName>
        <fullName evidence="3">asparagine--tRNA ligase</fullName>
        <ecNumber evidence="3">6.1.1.22</ecNumber>
    </recommendedName>
</protein>
<dbReference type="FunFam" id="2.40.50.140:FF:000310">
    <property type="entry name" value="Probable asparagine--tRNA ligase, mitochondrial"/>
    <property type="match status" value="1"/>
</dbReference>
<evidence type="ECO:0000256" key="8">
    <source>
        <dbReference type="ARBA" id="ARBA00022946"/>
    </source>
</evidence>
<keyword evidence="8" id="KW-0809">Transit peptide</keyword>
<dbReference type="SUPFAM" id="SSF55681">
    <property type="entry name" value="Class II aaRS and biotin synthetases"/>
    <property type="match status" value="1"/>
</dbReference>
<keyword evidence="10" id="KW-0030">Aminoacyl-tRNA synthetase</keyword>
<feature type="domain" description="Aminoacyl-tRNA synthetase class II (D/K/N)" evidence="12">
    <location>
        <begin position="159"/>
        <end position="249"/>
    </location>
</feature>
<comment type="subcellular location">
    <subcellularLocation>
        <location evidence="1">Mitochondrion</location>
    </subcellularLocation>
</comment>
<dbReference type="SUPFAM" id="SSF50249">
    <property type="entry name" value="Nucleic acid-binding proteins"/>
    <property type="match status" value="1"/>
</dbReference>
<dbReference type="GO" id="GO:0004816">
    <property type="term" value="F:asparagine-tRNA ligase activity"/>
    <property type="evidence" value="ECO:0007669"/>
    <property type="project" value="UniProtKB-EC"/>
</dbReference>
<evidence type="ECO:0000256" key="7">
    <source>
        <dbReference type="ARBA" id="ARBA00022917"/>
    </source>
</evidence>
<keyword evidence="4" id="KW-0436">Ligase</keyword>
<dbReference type="InterPro" id="IPR004365">
    <property type="entry name" value="NA-bd_OB_tRNA"/>
</dbReference>
<feature type="domain" description="OB" evidence="13">
    <location>
        <begin position="62"/>
        <end position="136"/>
    </location>
</feature>
<evidence type="ECO:0000256" key="3">
    <source>
        <dbReference type="ARBA" id="ARBA00012816"/>
    </source>
</evidence>
<dbReference type="CDD" id="cd04318">
    <property type="entry name" value="EcAsnRS_like_N"/>
    <property type="match status" value="1"/>
</dbReference>
<comment type="similarity">
    <text evidence="2">Belongs to the class-II aminoacyl-tRNA synthetase family.</text>
</comment>
<dbReference type="GO" id="GO:0006421">
    <property type="term" value="P:asparaginyl-tRNA aminoacylation"/>
    <property type="evidence" value="ECO:0007669"/>
    <property type="project" value="TreeGrafter"/>
</dbReference>
<reference evidence="14" key="1">
    <citation type="submission" date="2018-09" db="EMBL/GenBank/DDBJ databases">
        <title>Common duck and Muscovy duck high density SNP chip.</title>
        <authorList>
            <person name="Vignal A."/>
            <person name="Thebault N."/>
            <person name="Warren W.C."/>
        </authorList>
    </citation>
    <scope>NUCLEOTIDE SEQUENCE [LARGE SCALE GENOMIC DNA]</scope>
</reference>
<evidence type="ECO:0000313" key="14">
    <source>
        <dbReference type="Ensembl" id="ENSCMMP00000019515.1"/>
    </source>
</evidence>
<sequence length="335" mass="37307">MLGARGGWRALRRCPSSIFSSSSSSSFSSFSSSSSLPREQRAPAARLRVRQALGAREAAGEVQVQGWVRSVRSQKEVLFLHINDGSSLESLQVVADPSMESRDLTFGSAVEVRGKLVKSPHKMQNVELKAESIRVVGPCDALSFPLKAKERHPLEYVRQFPHLRCRSNALGALLRIRSEATAAIHSFFQDHGYVHIHTPIITSNDCEGAGELFQIETSNETQKSVEKNHFFNVPAFLTVSGQLHLEVMAGLPRWGLLKHSAWRFSMDRMFLTCSRVVPRQLREKHGSLGSHRLLRHLGHYLKQDNEDEVCLAAEVAEFFASLSEDGMTSVCAREA</sequence>
<dbReference type="PANTHER" id="PTHR22594">
    <property type="entry name" value="ASPARTYL/LYSYL-TRNA SYNTHETASE"/>
    <property type="match status" value="1"/>
</dbReference>
<dbReference type="Pfam" id="PF00152">
    <property type="entry name" value="tRNA-synt_2"/>
    <property type="match status" value="1"/>
</dbReference>
<dbReference type="EC" id="6.1.1.22" evidence="3"/>
<dbReference type="GO" id="GO:0005739">
    <property type="term" value="C:mitochondrion"/>
    <property type="evidence" value="ECO:0007669"/>
    <property type="project" value="UniProtKB-SubCell"/>
</dbReference>
<keyword evidence="15" id="KW-1185">Reference proteome</keyword>
<dbReference type="InterPro" id="IPR045864">
    <property type="entry name" value="aa-tRNA-synth_II/BPL/LPL"/>
</dbReference>
<organism evidence="14 15">
    <name type="scientific">Cairina moschata</name>
    <name type="common">Muscovy duck</name>
    <dbReference type="NCBI Taxonomy" id="8855"/>
    <lineage>
        <taxon>Eukaryota</taxon>
        <taxon>Metazoa</taxon>
        <taxon>Chordata</taxon>
        <taxon>Craniata</taxon>
        <taxon>Vertebrata</taxon>
        <taxon>Euteleostomi</taxon>
        <taxon>Archelosauria</taxon>
        <taxon>Archosauria</taxon>
        <taxon>Dinosauria</taxon>
        <taxon>Saurischia</taxon>
        <taxon>Theropoda</taxon>
        <taxon>Coelurosauria</taxon>
        <taxon>Aves</taxon>
        <taxon>Neognathae</taxon>
        <taxon>Galloanserae</taxon>
        <taxon>Anseriformes</taxon>
        <taxon>Anatidae</taxon>
        <taxon>Anatinae</taxon>
        <taxon>Cairina</taxon>
    </lineage>
</organism>
<evidence type="ECO:0000256" key="5">
    <source>
        <dbReference type="ARBA" id="ARBA00022741"/>
    </source>
</evidence>
<dbReference type="GO" id="GO:0003676">
    <property type="term" value="F:nucleic acid binding"/>
    <property type="evidence" value="ECO:0007669"/>
    <property type="project" value="InterPro"/>
</dbReference>
<dbReference type="GO" id="GO:0005524">
    <property type="term" value="F:ATP binding"/>
    <property type="evidence" value="ECO:0007669"/>
    <property type="project" value="UniProtKB-KW"/>
</dbReference>
<evidence type="ECO:0000259" key="12">
    <source>
        <dbReference type="Pfam" id="PF00152"/>
    </source>
</evidence>
<evidence type="ECO:0000256" key="10">
    <source>
        <dbReference type="ARBA" id="ARBA00023146"/>
    </source>
</evidence>
<evidence type="ECO:0000256" key="4">
    <source>
        <dbReference type="ARBA" id="ARBA00022598"/>
    </source>
</evidence>
<evidence type="ECO:0000259" key="13">
    <source>
        <dbReference type="Pfam" id="PF01336"/>
    </source>
</evidence>
<keyword evidence="5" id="KW-0547">Nucleotide-binding</keyword>
<dbReference type="Gene3D" id="3.30.930.10">
    <property type="entry name" value="Bira Bifunctional Protein, Domain 2"/>
    <property type="match status" value="1"/>
</dbReference>
<accession>A0A8C3CEH7</accession>
<reference evidence="14" key="2">
    <citation type="submission" date="2025-08" db="UniProtKB">
        <authorList>
            <consortium name="Ensembl"/>
        </authorList>
    </citation>
    <scope>IDENTIFICATION</scope>
</reference>
<dbReference type="PANTHER" id="PTHR22594:SF34">
    <property type="entry name" value="ASPARAGINE--TRNA LIGASE, MITOCHONDRIAL-RELATED"/>
    <property type="match status" value="1"/>
</dbReference>
<keyword evidence="9" id="KW-0496">Mitochondrion</keyword>
<evidence type="ECO:0000256" key="1">
    <source>
        <dbReference type="ARBA" id="ARBA00004173"/>
    </source>
</evidence>
<keyword evidence="6" id="KW-0067">ATP-binding</keyword>
<name>A0A8C3CEH7_CAIMO</name>
<keyword evidence="7" id="KW-0648">Protein biosynthesis</keyword>
<dbReference type="Ensembl" id="ENSCMMT00000021420.1">
    <property type="protein sequence ID" value="ENSCMMP00000019515.1"/>
    <property type="gene ID" value="ENSCMMG00000012280.1"/>
</dbReference>
<dbReference type="Proteomes" id="UP000694556">
    <property type="component" value="Chromosome 1"/>
</dbReference>
<dbReference type="Pfam" id="PF01336">
    <property type="entry name" value="tRNA_anti-codon"/>
    <property type="match status" value="1"/>
</dbReference>
<dbReference type="AlphaFoldDB" id="A0A8C3CEH7"/>
<dbReference type="InterPro" id="IPR004364">
    <property type="entry name" value="Aa-tRNA-synt_II"/>
</dbReference>
<dbReference type="InterPro" id="IPR012340">
    <property type="entry name" value="NA-bd_OB-fold"/>
</dbReference>
<reference evidence="14" key="3">
    <citation type="submission" date="2025-09" db="UniProtKB">
        <authorList>
            <consortium name="Ensembl"/>
        </authorList>
    </citation>
    <scope>IDENTIFICATION</scope>
</reference>
<proteinExistence type="inferred from homology"/>
<evidence type="ECO:0000313" key="15">
    <source>
        <dbReference type="Proteomes" id="UP000694556"/>
    </source>
</evidence>
<evidence type="ECO:0000256" key="6">
    <source>
        <dbReference type="ARBA" id="ARBA00022840"/>
    </source>
</evidence>
<evidence type="ECO:0000256" key="9">
    <source>
        <dbReference type="ARBA" id="ARBA00023128"/>
    </source>
</evidence>
<comment type="catalytic activity">
    <reaction evidence="11">
        <text>tRNA(Asn) + L-asparagine + ATP = L-asparaginyl-tRNA(Asn) + AMP + diphosphate + H(+)</text>
        <dbReference type="Rhea" id="RHEA:11180"/>
        <dbReference type="Rhea" id="RHEA-COMP:9659"/>
        <dbReference type="Rhea" id="RHEA-COMP:9674"/>
        <dbReference type="ChEBI" id="CHEBI:15378"/>
        <dbReference type="ChEBI" id="CHEBI:30616"/>
        <dbReference type="ChEBI" id="CHEBI:33019"/>
        <dbReference type="ChEBI" id="CHEBI:58048"/>
        <dbReference type="ChEBI" id="CHEBI:78442"/>
        <dbReference type="ChEBI" id="CHEBI:78515"/>
        <dbReference type="ChEBI" id="CHEBI:456215"/>
        <dbReference type="EC" id="6.1.1.22"/>
    </reaction>
</comment>
<evidence type="ECO:0000256" key="11">
    <source>
        <dbReference type="ARBA" id="ARBA00047844"/>
    </source>
</evidence>
<dbReference type="Gene3D" id="2.40.50.140">
    <property type="entry name" value="Nucleic acid-binding proteins"/>
    <property type="match status" value="1"/>
</dbReference>
<evidence type="ECO:0000256" key="2">
    <source>
        <dbReference type="ARBA" id="ARBA00008226"/>
    </source>
</evidence>